<feature type="transmembrane region" description="Helical" evidence="7">
    <location>
        <begin position="206"/>
        <end position="231"/>
    </location>
</feature>
<dbReference type="GO" id="GO:0005886">
    <property type="term" value="C:plasma membrane"/>
    <property type="evidence" value="ECO:0007669"/>
    <property type="project" value="UniProtKB-SubCell"/>
</dbReference>
<evidence type="ECO:0000256" key="7">
    <source>
        <dbReference type="RuleBase" id="RU363032"/>
    </source>
</evidence>
<feature type="compositionally biased region" description="Polar residues" evidence="8">
    <location>
        <begin position="1"/>
        <end position="12"/>
    </location>
</feature>
<dbReference type="AlphaFoldDB" id="A0A8J3I4F8"/>
<feature type="transmembrane region" description="Helical" evidence="7">
    <location>
        <begin position="163"/>
        <end position="185"/>
    </location>
</feature>
<protein>
    <submittedName>
        <fullName evidence="10">Sugar ABC transporter permease</fullName>
    </submittedName>
</protein>
<evidence type="ECO:0000259" key="9">
    <source>
        <dbReference type="PROSITE" id="PS50928"/>
    </source>
</evidence>
<organism evidence="10 11">
    <name type="scientific">Ktedonospora formicarum</name>
    <dbReference type="NCBI Taxonomy" id="2778364"/>
    <lineage>
        <taxon>Bacteria</taxon>
        <taxon>Bacillati</taxon>
        <taxon>Chloroflexota</taxon>
        <taxon>Ktedonobacteria</taxon>
        <taxon>Ktedonobacterales</taxon>
        <taxon>Ktedonobacteraceae</taxon>
        <taxon>Ktedonospora</taxon>
    </lineage>
</organism>
<comment type="subcellular location">
    <subcellularLocation>
        <location evidence="1 7">Cell membrane</location>
        <topology evidence="1 7">Multi-pass membrane protein</topology>
    </subcellularLocation>
</comment>
<evidence type="ECO:0000256" key="8">
    <source>
        <dbReference type="SAM" id="MobiDB-lite"/>
    </source>
</evidence>
<reference evidence="10" key="1">
    <citation type="submission" date="2020-10" db="EMBL/GenBank/DDBJ databases">
        <title>Taxonomic study of unclassified bacteria belonging to the class Ktedonobacteria.</title>
        <authorList>
            <person name="Yabe S."/>
            <person name="Wang C.M."/>
            <person name="Zheng Y."/>
            <person name="Sakai Y."/>
            <person name="Cavaletti L."/>
            <person name="Monciardini P."/>
            <person name="Donadio S."/>
        </authorList>
    </citation>
    <scope>NUCLEOTIDE SEQUENCE</scope>
    <source>
        <strain evidence="10">SOSP1-1</strain>
    </source>
</reference>
<feature type="domain" description="ABC transmembrane type-1" evidence="9">
    <location>
        <begin position="95"/>
        <end position="285"/>
    </location>
</feature>
<dbReference type="PANTHER" id="PTHR43744:SF12">
    <property type="entry name" value="ABC TRANSPORTER PERMEASE PROTEIN MG189-RELATED"/>
    <property type="match status" value="1"/>
</dbReference>
<accession>A0A8J3I4F8</accession>
<evidence type="ECO:0000313" key="10">
    <source>
        <dbReference type="EMBL" id="GHO46823.1"/>
    </source>
</evidence>
<comment type="caution">
    <text evidence="10">The sequence shown here is derived from an EMBL/GenBank/DDBJ whole genome shotgun (WGS) entry which is preliminary data.</text>
</comment>
<dbReference type="Pfam" id="PF00528">
    <property type="entry name" value="BPD_transp_1"/>
    <property type="match status" value="1"/>
</dbReference>
<dbReference type="PANTHER" id="PTHR43744">
    <property type="entry name" value="ABC TRANSPORTER PERMEASE PROTEIN MG189-RELATED-RELATED"/>
    <property type="match status" value="1"/>
</dbReference>
<feature type="transmembrane region" description="Helical" evidence="7">
    <location>
        <begin position="38"/>
        <end position="59"/>
    </location>
</feature>
<dbReference type="InterPro" id="IPR035906">
    <property type="entry name" value="MetI-like_sf"/>
</dbReference>
<keyword evidence="3" id="KW-1003">Cell membrane</keyword>
<evidence type="ECO:0000256" key="6">
    <source>
        <dbReference type="ARBA" id="ARBA00023136"/>
    </source>
</evidence>
<proteinExistence type="inferred from homology"/>
<dbReference type="InterPro" id="IPR000515">
    <property type="entry name" value="MetI-like"/>
</dbReference>
<keyword evidence="5 7" id="KW-1133">Transmembrane helix</keyword>
<evidence type="ECO:0000256" key="5">
    <source>
        <dbReference type="ARBA" id="ARBA00022989"/>
    </source>
</evidence>
<dbReference type="SUPFAM" id="SSF161098">
    <property type="entry name" value="MetI-like"/>
    <property type="match status" value="1"/>
</dbReference>
<evidence type="ECO:0000313" key="11">
    <source>
        <dbReference type="Proteomes" id="UP000612362"/>
    </source>
</evidence>
<dbReference type="Gene3D" id="1.10.3720.10">
    <property type="entry name" value="MetI-like"/>
    <property type="match status" value="1"/>
</dbReference>
<dbReference type="Proteomes" id="UP000612362">
    <property type="component" value="Unassembled WGS sequence"/>
</dbReference>
<name>A0A8J3I4F8_9CHLR</name>
<keyword evidence="11" id="KW-1185">Reference proteome</keyword>
<keyword evidence="6 7" id="KW-0472">Membrane</keyword>
<dbReference type="CDD" id="cd06261">
    <property type="entry name" value="TM_PBP2"/>
    <property type="match status" value="1"/>
</dbReference>
<comment type="similarity">
    <text evidence="7">Belongs to the binding-protein-dependent transport system permease family.</text>
</comment>
<sequence length="299" mass="33754">MQTMMKQATPETEQQRPETREKRATGFTRLLEQVGVRIFLIAMSLVFIIPVVWMVVTALKTNQELTIFPPSFWPHDIRWENFVQAYNFIPFGRYFVNSLLVTLVSIIGAVVSNLLVAYGFSCIRWPGRDIVFYLVIATIFIPFPVAAIPLFDLFARLKWVDTLLPLTVPAFLGSAFYVFLLRQFLLQIPYDMIEAARIDGATELQILTRIVAPQARASLAVVALFSAVASWNDFLGPLIYVQNDALRTLAIGLQFFRSAHDVEFNLLMAASLVAVVPIIVLFLIFQRSFVKGVSVGSIR</sequence>
<feature type="region of interest" description="Disordered" evidence="8">
    <location>
        <begin position="1"/>
        <end position="21"/>
    </location>
</feature>
<dbReference type="PROSITE" id="PS50928">
    <property type="entry name" value="ABC_TM1"/>
    <property type="match status" value="1"/>
</dbReference>
<dbReference type="RefSeq" id="WP_236031490.1">
    <property type="nucleotide sequence ID" value="NZ_BNJF01000002.1"/>
</dbReference>
<dbReference type="EMBL" id="BNJF01000002">
    <property type="protein sequence ID" value="GHO46823.1"/>
    <property type="molecule type" value="Genomic_DNA"/>
</dbReference>
<feature type="transmembrane region" description="Helical" evidence="7">
    <location>
        <begin position="130"/>
        <end position="151"/>
    </location>
</feature>
<evidence type="ECO:0000256" key="2">
    <source>
        <dbReference type="ARBA" id="ARBA00022448"/>
    </source>
</evidence>
<feature type="transmembrane region" description="Helical" evidence="7">
    <location>
        <begin position="94"/>
        <end position="118"/>
    </location>
</feature>
<keyword evidence="2 7" id="KW-0813">Transport</keyword>
<evidence type="ECO:0000256" key="1">
    <source>
        <dbReference type="ARBA" id="ARBA00004651"/>
    </source>
</evidence>
<evidence type="ECO:0000256" key="3">
    <source>
        <dbReference type="ARBA" id="ARBA00022475"/>
    </source>
</evidence>
<gene>
    <name evidence="10" type="ORF">KSX_49860</name>
</gene>
<evidence type="ECO:0000256" key="4">
    <source>
        <dbReference type="ARBA" id="ARBA00022692"/>
    </source>
</evidence>
<feature type="transmembrane region" description="Helical" evidence="7">
    <location>
        <begin position="264"/>
        <end position="285"/>
    </location>
</feature>
<keyword evidence="4 7" id="KW-0812">Transmembrane</keyword>
<dbReference type="GO" id="GO:0055085">
    <property type="term" value="P:transmembrane transport"/>
    <property type="evidence" value="ECO:0007669"/>
    <property type="project" value="InterPro"/>
</dbReference>